<comment type="subunit">
    <text evidence="6">Composed of 13 different subunits. Subunits NuoA, H, J, K, L, M, N constitute the membrane sector of the complex.</text>
</comment>
<evidence type="ECO:0000259" key="10">
    <source>
        <dbReference type="Pfam" id="PF00662"/>
    </source>
</evidence>
<dbReference type="PRINTS" id="PR01435">
    <property type="entry name" value="NPOXDRDTASE5"/>
</dbReference>
<dbReference type="GO" id="GO:0015990">
    <property type="term" value="P:electron transport coupled proton transport"/>
    <property type="evidence" value="ECO:0007669"/>
    <property type="project" value="TreeGrafter"/>
</dbReference>
<feature type="domain" description="NADH:quinone oxidoreductase/Mrp antiporter transmembrane" evidence="9">
    <location>
        <begin position="133"/>
        <end position="425"/>
    </location>
</feature>
<evidence type="ECO:0000313" key="12">
    <source>
        <dbReference type="Proteomes" id="UP000077654"/>
    </source>
</evidence>
<proteinExistence type="predicted"/>
<feature type="transmembrane region" description="Helical" evidence="8">
    <location>
        <begin position="414"/>
        <end position="438"/>
    </location>
</feature>
<evidence type="ECO:0000256" key="2">
    <source>
        <dbReference type="ARBA" id="ARBA00022692"/>
    </source>
</evidence>
<feature type="transmembrane region" description="Helical" evidence="8">
    <location>
        <begin position="459"/>
        <end position="485"/>
    </location>
</feature>
<feature type="transmembrane region" description="Helical" evidence="8">
    <location>
        <begin position="375"/>
        <end position="394"/>
    </location>
</feature>
<evidence type="ECO:0000256" key="6">
    <source>
        <dbReference type="ARBA" id="ARBA00025811"/>
    </source>
</evidence>
<feature type="transmembrane region" description="Helical" evidence="8">
    <location>
        <begin position="113"/>
        <end position="132"/>
    </location>
</feature>
<dbReference type="PANTHER" id="PTHR42829">
    <property type="entry name" value="NADH-UBIQUINONE OXIDOREDUCTASE CHAIN 5"/>
    <property type="match status" value="1"/>
</dbReference>
<feature type="transmembrane region" description="Helical" evidence="8">
    <location>
        <begin position="218"/>
        <end position="236"/>
    </location>
</feature>
<accession>A0A172WDB3</accession>
<dbReference type="EMBL" id="CP011299">
    <property type="protein sequence ID" value="ANF16960.1"/>
    <property type="molecule type" value="Genomic_DNA"/>
</dbReference>
<feature type="transmembrane region" description="Helical" evidence="8">
    <location>
        <begin position="336"/>
        <end position="355"/>
    </location>
</feature>
<dbReference type="InterPro" id="IPR018393">
    <property type="entry name" value="NADHpl_OxRdtase_5_subgr"/>
</dbReference>
<dbReference type="PRINTS" id="PR01434">
    <property type="entry name" value="NADHDHGNASE5"/>
</dbReference>
<organism evidence="11 12">
    <name type="scientific">Buchnera aphidicola subsp. Schlechtendalia chinensis</name>
    <dbReference type="NCBI Taxonomy" id="118110"/>
    <lineage>
        <taxon>Bacteria</taxon>
        <taxon>Pseudomonadati</taxon>
        <taxon>Pseudomonadota</taxon>
        <taxon>Gammaproteobacteria</taxon>
        <taxon>Enterobacterales</taxon>
        <taxon>Erwiniaceae</taxon>
        <taxon>Buchnera</taxon>
    </lineage>
</organism>
<dbReference type="NCBIfam" id="TIGR01974">
    <property type="entry name" value="NDH_I_L"/>
    <property type="match status" value="1"/>
</dbReference>
<dbReference type="OrthoDB" id="9811798at2"/>
<dbReference type="InterPro" id="IPR003945">
    <property type="entry name" value="NU5C-like"/>
</dbReference>
<feature type="transmembrane region" description="Helical" evidence="8">
    <location>
        <begin position="30"/>
        <end position="55"/>
    </location>
</feature>
<evidence type="ECO:0000256" key="1">
    <source>
        <dbReference type="ARBA" id="ARBA00004127"/>
    </source>
</evidence>
<dbReference type="Pfam" id="PF00361">
    <property type="entry name" value="Proton_antipo_M"/>
    <property type="match status" value="1"/>
</dbReference>
<dbReference type="Pfam" id="PF00662">
    <property type="entry name" value="Proton_antipo_N"/>
    <property type="match status" value="1"/>
</dbReference>
<evidence type="ECO:0000256" key="3">
    <source>
        <dbReference type="ARBA" id="ARBA00022989"/>
    </source>
</evidence>
<keyword evidence="2 7" id="KW-0812">Transmembrane</keyword>
<feature type="transmembrane region" description="Helical" evidence="8">
    <location>
        <begin position="6"/>
        <end position="23"/>
    </location>
</feature>
<dbReference type="AlphaFoldDB" id="A0A172WDB3"/>
<gene>
    <name evidence="11" type="ORF">XW81_00775</name>
</gene>
<evidence type="ECO:0000256" key="4">
    <source>
        <dbReference type="ARBA" id="ARBA00023136"/>
    </source>
</evidence>
<evidence type="ECO:0000256" key="5">
    <source>
        <dbReference type="ARBA" id="ARBA00025189"/>
    </source>
</evidence>
<evidence type="ECO:0000259" key="9">
    <source>
        <dbReference type="Pfam" id="PF00361"/>
    </source>
</evidence>
<keyword evidence="12" id="KW-1185">Reference proteome</keyword>
<keyword evidence="11" id="KW-0830">Ubiquinone</keyword>
<dbReference type="GO" id="GO:0003954">
    <property type="term" value="F:NADH dehydrogenase activity"/>
    <property type="evidence" value="ECO:0007669"/>
    <property type="project" value="TreeGrafter"/>
</dbReference>
<dbReference type="PANTHER" id="PTHR42829:SF2">
    <property type="entry name" value="NADH-UBIQUINONE OXIDOREDUCTASE CHAIN 5"/>
    <property type="match status" value="1"/>
</dbReference>
<name>A0A172WDB3_BUCSC</name>
<feature type="transmembrane region" description="Helical" evidence="8">
    <location>
        <begin position="593"/>
        <end position="614"/>
    </location>
</feature>
<feature type="transmembrane region" description="Helical" evidence="8">
    <location>
        <begin position="280"/>
        <end position="301"/>
    </location>
</feature>
<dbReference type="Gene3D" id="1.20.5.2700">
    <property type="match status" value="1"/>
</dbReference>
<feature type="transmembrane region" description="Helical" evidence="8">
    <location>
        <begin position="491"/>
        <end position="514"/>
    </location>
</feature>
<dbReference type="Proteomes" id="UP000077654">
    <property type="component" value="Chromosome"/>
</dbReference>
<keyword evidence="4 8" id="KW-0472">Membrane</keyword>
<comment type="subcellular location">
    <subcellularLocation>
        <location evidence="1">Endomembrane system</location>
        <topology evidence="1">Multi-pass membrane protein</topology>
    </subcellularLocation>
    <subcellularLocation>
        <location evidence="7">Membrane</location>
        <topology evidence="7">Multi-pass membrane protein</topology>
    </subcellularLocation>
</comment>
<dbReference type="PATRIC" id="fig|118110.3.peg.151"/>
<dbReference type="GO" id="GO:0016020">
    <property type="term" value="C:membrane"/>
    <property type="evidence" value="ECO:0007669"/>
    <property type="project" value="UniProtKB-SubCell"/>
</dbReference>
<dbReference type="InterPro" id="IPR001516">
    <property type="entry name" value="Proton_antipo_N"/>
</dbReference>
<evidence type="ECO:0000256" key="7">
    <source>
        <dbReference type="RuleBase" id="RU000320"/>
    </source>
</evidence>
<feature type="transmembrane region" description="Helical" evidence="8">
    <location>
        <begin position="138"/>
        <end position="158"/>
    </location>
</feature>
<dbReference type="NCBIfam" id="NF005141">
    <property type="entry name" value="PRK06590.1"/>
    <property type="match status" value="1"/>
</dbReference>
<feature type="transmembrane region" description="Helical" evidence="8">
    <location>
        <begin position="170"/>
        <end position="189"/>
    </location>
</feature>
<feature type="transmembrane region" description="Helical" evidence="8">
    <location>
        <begin position="248"/>
        <end position="268"/>
    </location>
</feature>
<reference evidence="11 12" key="1">
    <citation type="submission" date="2015-04" db="EMBL/GenBank/DDBJ databases">
        <title>Buchnera aphidicola assembly.</title>
        <authorList>
            <person name="Zhang Y."/>
        </authorList>
    </citation>
    <scope>NUCLEOTIDE SEQUENCE [LARGE SCALE GENOMIC DNA]</scope>
    <source>
        <strain evidence="11 12">SC</strain>
    </source>
</reference>
<evidence type="ECO:0000313" key="11">
    <source>
        <dbReference type="EMBL" id="ANF16960.1"/>
    </source>
</evidence>
<dbReference type="STRING" id="118110.XW81_00775"/>
<dbReference type="RefSeq" id="WP_075473989.1">
    <property type="nucleotide sequence ID" value="NZ_CP011299.1"/>
</dbReference>
<evidence type="ECO:0000256" key="8">
    <source>
        <dbReference type="SAM" id="Phobius"/>
    </source>
</evidence>
<dbReference type="GO" id="GO:0008137">
    <property type="term" value="F:NADH dehydrogenase (ubiquinone) activity"/>
    <property type="evidence" value="ECO:0007669"/>
    <property type="project" value="InterPro"/>
</dbReference>
<feature type="transmembrane region" description="Helical" evidence="8">
    <location>
        <begin position="75"/>
        <end position="101"/>
    </location>
</feature>
<feature type="domain" description="NADH-Ubiquinone oxidoreductase (complex I) chain 5 N-terminal" evidence="10">
    <location>
        <begin position="68"/>
        <end position="117"/>
    </location>
</feature>
<protein>
    <submittedName>
        <fullName evidence="11">NADH:ubiquinone oxidoreductase subunit L</fullName>
    </submittedName>
</protein>
<dbReference type="GO" id="GO:0042773">
    <property type="term" value="P:ATP synthesis coupled electron transport"/>
    <property type="evidence" value="ECO:0007669"/>
    <property type="project" value="InterPro"/>
</dbReference>
<comment type="function">
    <text evidence="5">NDH-1 shuttles electrons from NADH, via FMN and iron-sulfur (Fe-S) centers, to quinones in the respiratory chain. Couples the redox reaction to proton translocation (for every two electrons transferred, four hydrogen ions are translocated across the cytoplasmic membrane), and thus conserves the redox energy in a proton gradient.</text>
</comment>
<sequence length="616" mass="70850">MNIVYMIILFPLISCILLMFLKTKYSNNQVMAVSISSVFLSMLFSIYLMVIFFYSNNNILIENLWTFIVVNDFRINFGILMDGLSLTMLVMVTCIGFLVHVFSMWYMRLKNDLSNFFAYMNFFIASMVVLVVSDNLVFMFLGWEAVGLCSYLLVGFYYKNSNSNYAALKGFIITRIGDIFLLLSIFFIYREFGTTNFKELEFILRTFATNEHLESLKWITFFLLVGAVGKSAQIPLQTWLADAMVGPTPVSALIHAATMVTAGIYLIARTHFLFILSPEILYIVGIIGSLTLILSSCSALVQTDIKKILAYSTMSQIGYMFIALSMQNWIAAIKHLVVHAIVKALLFLTSGSMIILLNNEKNIFKMRGLKNQFPLLYYAFLIGGASLSSFPIFTSGFYSKGEILFYSFENSYNFFFISGLLGFILTTIYTFRMIFVVFHGTKKNKRLITPIDLSHSFPLIILMIFSTFIESYVIFPLSCVFPRTIGSVHSSIFLEIICSFISLFGIVISYYLWVVDRKIVDKILYTRIGNKIHTFWLHAWEFDYIYNIIFVKPYLYVSKALVSDPINISISFFRGLFCFFYRRLEFIYNGYLYMYLFLIISGCVMLLTTVILNINS</sequence>
<dbReference type="InterPro" id="IPR001750">
    <property type="entry name" value="ND/Mrp_TM"/>
</dbReference>
<dbReference type="GO" id="GO:0012505">
    <property type="term" value="C:endomembrane system"/>
    <property type="evidence" value="ECO:0007669"/>
    <property type="project" value="UniProtKB-SubCell"/>
</dbReference>
<keyword evidence="3 8" id="KW-1133">Transmembrane helix</keyword>
<feature type="transmembrane region" description="Helical" evidence="8">
    <location>
        <begin position="308"/>
        <end position="330"/>
    </location>
</feature>